<keyword evidence="4 5" id="KW-0472">Membrane</keyword>
<evidence type="ECO:0000313" key="7">
    <source>
        <dbReference type="EMBL" id="SES18642.1"/>
    </source>
</evidence>
<keyword evidence="7" id="KW-0808">Transferase</keyword>
<name>A0A1H9VAC1_BUTFI</name>
<feature type="transmembrane region" description="Helical" evidence="5">
    <location>
        <begin position="203"/>
        <end position="225"/>
    </location>
</feature>
<keyword evidence="2 5" id="KW-0812">Transmembrane</keyword>
<reference evidence="7 8" key="1">
    <citation type="submission" date="2016-10" db="EMBL/GenBank/DDBJ databases">
        <authorList>
            <person name="de Groot N.N."/>
        </authorList>
    </citation>
    <scope>NUCLEOTIDE SEQUENCE [LARGE SCALE GENOMIC DNA]</scope>
    <source>
        <strain evidence="7 8">AR40</strain>
    </source>
</reference>
<dbReference type="eggNOG" id="COG1434">
    <property type="taxonomic scope" value="Bacteria"/>
</dbReference>
<evidence type="ECO:0000256" key="5">
    <source>
        <dbReference type="SAM" id="Phobius"/>
    </source>
</evidence>
<dbReference type="RefSeq" id="WP_074757540.1">
    <property type="nucleotide sequence ID" value="NZ_FOGJ01000022.1"/>
</dbReference>
<evidence type="ECO:0000256" key="1">
    <source>
        <dbReference type="ARBA" id="ARBA00004127"/>
    </source>
</evidence>
<evidence type="ECO:0000256" key="3">
    <source>
        <dbReference type="ARBA" id="ARBA00022989"/>
    </source>
</evidence>
<evidence type="ECO:0000256" key="4">
    <source>
        <dbReference type="ARBA" id="ARBA00023136"/>
    </source>
</evidence>
<dbReference type="GO" id="GO:0012505">
    <property type="term" value="C:endomembrane system"/>
    <property type="evidence" value="ECO:0007669"/>
    <property type="project" value="UniProtKB-SubCell"/>
</dbReference>
<proteinExistence type="predicted"/>
<dbReference type="Gene3D" id="3.40.50.620">
    <property type="entry name" value="HUPs"/>
    <property type="match status" value="1"/>
</dbReference>
<organism evidence="7 8">
    <name type="scientific">Butyrivibrio fibrisolvens</name>
    <dbReference type="NCBI Taxonomy" id="831"/>
    <lineage>
        <taxon>Bacteria</taxon>
        <taxon>Bacillati</taxon>
        <taxon>Bacillota</taxon>
        <taxon>Clostridia</taxon>
        <taxon>Lachnospirales</taxon>
        <taxon>Lachnospiraceae</taxon>
        <taxon>Butyrivibrio</taxon>
    </lineage>
</organism>
<dbReference type="Gene3D" id="1.20.120.1630">
    <property type="match status" value="1"/>
</dbReference>
<keyword evidence="7" id="KW-0489">Methyltransferase</keyword>
<dbReference type="GO" id="GO:0032259">
    <property type="term" value="P:methylation"/>
    <property type="evidence" value="ECO:0007669"/>
    <property type="project" value="UniProtKB-KW"/>
</dbReference>
<dbReference type="GO" id="GO:0008168">
    <property type="term" value="F:methyltransferase activity"/>
    <property type="evidence" value="ECO:0007669"/>
    <property type="project" value="UniProtKB-KW"/>
</dbReference>
<feature type="transmembrane region" description="Helical" evidence="5">
    <location>
        <begin position="45"/>
        <end position="69"/>
    </location>
</feature>
<feature type="domain" description="DUF218" evidence="6">
    <location>
        <begin position="301"/>
        <end position="428"/>
    </location>
</feature>
<dbReference type="Pfam" id="PF02698">
    <property type="entry name" value="DUF218"/>
    <property type="match status" value="1"/>
</dbReference>
<dbReference type="GO" id="GO:0005886">
    <property type="term" value="C:plasma membrane"/>
    <property type="evidence" value="ECO:0007669"/>
    <property type="project" value="TreeGrafter"/>
</dbReference>
<dbReference type="InterPro" id="IPR014729">
    <property type="entry name" value="Rossmann-like_a/b/a_fold"/>
</dbReference>
<protein>
    <submittedName>
        <fullName evidence="7">Protein-S-isoprenylcysteine O-methyltransferase Ste14</fullName>
    </submittedName>
</protein>
<feature type="transmembrane region" description="Helical" evidence="5">
    <location>
        <begin position="75"/>
        <end position="97"/>
    </location>
</feature>
<gene>
    <name evidence="7" type="ORF">SAMN04487884_12229</name>
</gene>
<feature type="transmembrane region" description="Helical" evidence="5">
    <location>
        <begin position="231"/>
        <end position="252"/>
    </location>
</feature>
<dbReference type="PANTHER" id="PTHR30336">
    <property type="entry name" value="INNER MEMBRANE PROTEIN, PROBABLE PERMEASE"/>
    <property type="match status" value="1"/>
</dbReference>
<evidence type="ECO:0000259" key="6">
    <source>
        <dbReference type="Pfam" id="PF02698"/>
    </source>
</evidence>
<dbReference type="Pfam" id="PF04191">
    <property type="entry name" value="PEMT"/>
    <property type="match status" value="1"/>
</dbReference>
<feature type="transmembrane region" description="Helical" evidence="5">
    <location>
        <begin position="6"/>
        <end position="24"/>
    </location>
</feature>
<dbReference type="GO" id="GO:0000270">
    <property type="term" value="P:peptidoglycan metabolic process"/>
    <property type="evidence" value="ECO:0007669"/>
    <property type="project" value="TreeGrafter"/>
</dbReference>
<keyword evidence="3 5" id="KW-1133">Transmembrane helix</keyword>
<comment type="subcellular location">
    <subcellularLocation>
        <location evidence="1">Endomembrane system</location>
        <topology evidence="1">Multi-pass membrane protein</topology>
    </subcellularLocation>
</comment>
<dbReference type="GO" id="GO:0043164">
    <property type="term" value="P:Gram-negative-bacterium-type cell wall biogenesis"/>
    <property type="evidence" value="ECO:0007669"/>
    <property type="project" value="TreeGrafter"/>
</dbReference>
<evidence type="ECO:0000313" key="8">
    <source>
        <dbReference type="Proteomes" id="UP000182584"/>
    </source>
</evidence>
<dbReference type="InterPro" id="IPR003848">
    <property type="entry name" value="DUF218"/>
</dbReference>
<feature type="transmembrane region" description="Helical" evidence="5">
    <location>
        <begin position="264"/>
        <end position="283"/>
    </location>
</feature>
<accession>A0A1H9VAC1</accession>
<dbReference type="EMBL" id="FOGJ01000022">
    <property type="protein sequence ID" value="SES18642.1"/>
    <property type="molecule type" value="Genomic_DNA"/>
</dbReference>
<sequence>MTYRLLALSFMAVFYMIYFGKMLIQRRKGIVTNQIAKGKEHDRTFYVEAVMKVATLVVPLAEVVSIVLGTSGLMIMWRVIGMYFAFIGDIIFFLSVYTMKDSWRAGVASSDMDQRKLVTKGIYNYSRNPAFLGFDLVYIGILLMFFNPVLMVLTIFAIVMLHLQILQEEKFLPKVFGEDYLKYKERTSRYAGLGKPSFDKIRLYIYFILFVWSVLYFFTCLAYGGGLSLSWVWIWIVIGAFSLVRVLMLVAGIKGRSRIRIAPVFRWVYRIVFGIFLISFIIIECKVIGAMTAAAPDNLEYVVLLGAGLHGTQPSNPYRARIQKAAEYLLDNENAILIASGGQGYDEAISEAECAKRVLVEQYGIDEDRIILEDKSRDTEENLKNSLAIIGDADASVGIITNGFHECRAMSIAESVGYENVHSVPAKTLFPVGIHYTVREFFGMVEFYLKYEL</sequence>
<dbReference type="Proteomes" id="UP000182584">
    <property type="component" value="Unassembled WGS sequence"/>
</dbReference>
<evidence type="ECO:0000256" key="2">
    <source>
        <dbReference type="ARBA" id="ARBA00022692"/>
    </source>
</evidence>
<dbReference type="AlphaFoldDB" id="A0A1H9VAC1"/>
<dbReference type="eggNOG" id="COG2020">
    <property type="taxonomic scope" value="Bacteria"/>
</dbReference>
<dbReference type="OrthoDB" id="9782395at2"/>
<dbReference type="CDD" id="cd06259">
    <property type="entry name" value="YdcF-like"/>
    <property type="match status" value="1"/>
</dbReference>
<dbReference type="InterPro" id="IPR051599">
    <property type="entry name" value="Cell_Envelope_Assoc"/>
</dbReference>
<dbReference type="InterPro" id="IPR007318">
    <property type="entry name" value="Phopholipid_MeTrfase"/>
</dbReference>
<dbReference type="PANTHER" id="PTHR30336:SF4">
    <property type="entry name" value="ENVELOPE BIOGENESIS FACTOR ELYC"/>
    <property type="match status" value="1"/>
</dbReference>